<dbReference type="Proteomes" id="UP000244334">
    <property type="component" value="Unassembled WGS sequence"/>
</dbReference>
<comment type="caution">
    <text evidence="1">The sequence shown here is derived from an EMBL/GenBank/DDBJ whole genome shotgun (WGS) entry which is preliminary data.</text>
</comment>
<proteinExistence type="predicted"/>
<accession>A0A328TLV4</accession>
<protein>
    <submittedName>
        <fullName evidence="1">Uncharacterized protein</fullName>
    </submittedName>
</protein>
<evidence type="ECO:0000313" key="1">
    <source>
        <dbReference type="EMBL" id="RAP70342.1"/>
    </source>
</evidence>
<organism evidence="1 2">
    <name type="scientific">Candidatus Erwinia dacicola</name>
    <dbReference type="NCBI Taxonomy" id="252393"/>
    <lineage>
        <taxon>Bacteria</taxon>
        <taxon>Pseudomonadati</taxon>
        <taxon>Pseudomonadota</taxon>
        <taxon>Gammaproteobacteria</taxon>
        <taxon>Enterobacterales</taxon>
        <taxon>Erwiniaceae</taxon>
        <taxon>Erwinia</taxon>
    </lineage>
</organism>
<gene>
    <name evidence="1" type="ORF">ACZ87_02854</name>
</gene>
<dbReference type="AlphaFoldDB" id="A0A328TLV4"/>
<reference evidence="1" key="1">
    <citation type="submission" date="2018-04" db="EMBL/GenBank/DDBJ databases">
        <title>Genomes of the Obligate Erwinia dacicola and Facultative Enterobacter sp. OLF Endosymbionts of the Olive Fruit fly, Bactrocera oleae.</title>
        <authorList>
            <person name="Estes A.M."/>
            <person name="Hearn D.J."/>
            <person name="Agarwal S."/>
            <person name="Pierson E.A."/>
            <person name="Dunning-Hotopp J.C."/>
        </authorList>
    </citation>
    <scope>NUCLEOTIDE SEQUENCE [LARGE SCALE GENOMIC DNA]</scope>
    <source>
        <strain evidence="1">Oroville</strain>
    </source>
</reference>
<dbReference type="EMBL" id="LJAM02000377">
    <property type="protein sequence ID" value="RAP70342.1"/>
    <property type="molecule type" value="Genomic_DNA"/>
</dbReference>
<keyword evidence="2" id="KW-1185">Reference proteome</keyword>
<evidence type="ECO:0000313" key="2">
    <source>
        <dbReference type="Proteomes" id="UP000244334"/>
    </source>
</evidence>
<name>A0A328TLV4_9GAMM</name>
<sequence length="50" mass="5249">MVPAQRGDFLRLLAEVGYFLVCTFASEAAGSGIPEIEGALEELCPAMAFG</sequence>